<dbReference type="PIRSF" id="PIRSF039085">
    <property type="entry name" value="ABC_ATPase_HisP"/>
    <property type="match status" value="1"/>
</dbReference>
<keyword evidence="5" id="KW-0547">Nucleotide-binding</keyword>
<dbReference type="RefSeq" id="WP_062228518.1">
    <property type="nucleotide sequence ID" value="NZ_BBWR01000012.1"/>
</dbReference>
<dbReference type="PANTHER" id="PTHR43166">
    <property type="entry name" value="AMINO ACID IMPORT ATP-BINDING PROTEIN"/>
    <property type="match status" value="1"/>
</dbReference>
<dbReference type="PROSITE" id="PS00211">
    <property type="entry name" value="ABC_TRANSPORTER_1"/>
    <property type="match status" value="1"/>
</dbReference>
<dbReference type="InterPro" id="IPR003439">
    <property type="entry name" value="ABC_transporter-like_ATP-bd"/>
</dbReference>
<feature type="domain" description="ABC transporter" evidence="9">
    <location>
        <begin position="1"/>
        <end position="239"/>
    </location>
</feature>
<evidence type="ECO:0000256" key="3">
    <source>
        <dbReference type="ARBA" id="ARBA00022448"/>
    </source>
</evidence>
<keyword evidence="8" id="KW-0472">Membrane</keyword>
<dbReference type="PANTHER" id="PTHR43166:SF9">
    <property type="entry name" value="GLUTAMATE_ASPARTATE IMPORT ATP-BINDING PROTEIN GLTL"/>
    <property type="match status" value="1"/>
</dbReference>
<evidence type="ECO:0000256" key="8">
    <source>
        <dbReference type="ARBA" id="ARBA00023136"/>
    </source>
</evidence>
<keyword evidence="7" id="KW-0029">Amino-acid transport</keyword>
<comment type="similarity">
    <text evidence="2">Belongs to the ABC transporter superfamily.</text>
</comment>
<organism evidence="10">
    <name type="scientific">Aureimonas frigidaquae</name>
    <dbReference type="NCBI Taxonomy" id="424757"/>
    <lineage>
        <taxon>Bacteria</taxon>
        <taxon>Pseudomonadati</taxon>
        <taxon>Pseudomonadota</taxon>
        <taxon>Alphaproteobacteria</taxon>
        <taxon>Hyphomicrobiales</taxon>
        <taxon>Aurantimonadaceae</taxon>
        <taxon>Aureimonas</taxon>
    </lineage>
</organism>
<dbReference type="EMBL" id="LC066375">
    <property type="protein sequence ID" value="BAT27465.1"/>
    <property type="molecule type" value="Genomic_DNA"/>
</dbReference>
<dbReference type="SUPFAM" id="SSF52540">
    <property type="entry name" value="P-loop containing nucleoside triphosphate hydrolases"/>
    <property type="match status" value="1"/>
</dbReference>
<dbReference type="InterPro" id="IPR017871">
    <property type="entry name" value="ABC_transporter-like_CS"/>
</dbReference>
<proteinExistence type="inferred from homology"/>
<evidence type="ECO:0000256" key="5">
    <source>
        <dbReference type="ARBA" id="ARBA00022741"/>
    </source>
</evidence>
<dbReference type="GO" id="GO:0005524">
    <property type="term" value="F:ATP binding"/>
    <property type="evidence" value="ECO:0007669"/>
    <property type="project" value="UniProtKB-KW"/>
</dbReference>
<dbReference type="PROSITE" id="PS50893">
    <property type="entry name" value="ABC_TRANSPORTER_2"/>
    <property type="match status" value="1"/>
</dbReference>
<dbReference type="InterPro" id="IPR003593">
    <property type="entry name" value="AAA+_ATPase"/>
</dbReference>
<dbReference type="SMART" id="SM00382">
    <property type="entry name" value="AAA"/>
    <property type="match status" value="1"/>
</dbReference>
<dbReference type="AlphaFoldDB" id="A0A0N7KXP1"/>
<protein>
    <submittedName>
        <fullName evidence="10">Polar amino acid ABC transporter ATP-binding protein</fullName>
    </submittedName>
</protein>
<reference evidence="10" key="1">
    <citation type="journal article" date="2015" name="Proc. Natl. Acad. Sci. U.S.A.">
        <title>Bacterial clade with the ribosomal RNA operon on a small plasmid rather than the chromosome.</title>
        <authorList>
            <person name="Anda M."/>
            <person name="Ohtsubo Y."/>
            <person name="Okubo T."/>
            <person name="Sugawara M."/>
            <person name="Nagata Y."/>
            <person name="Tsuda M."/>
            <person name="Minamisawa K."/>
            <person name="Mitsui H."/>
        </authorList>
    </citation>
    <scope>NUCLEOTIDE SEQUENCE</scope>
    <source>
        <strain evidence="10">JCM 14755</strain>
    </source>
</reference>
<dbReference type="Gene3D" id="3.40.50.300">
    <property type="entry name" value="P-loop containing nucleotide triphosphate hydrolases"/>
    <property type="match status" value="1"/>
</dbReference>
<evidence type="ECO:0000256" key="2">
    <source>
        <dbReference type="ARBA" id="ARBA00005417"/>
    </source>
</evidence>
<dbReference type="InterPro" id="IPR050086">
    <property type="entry name" value="MetN_ABC_transporter-like"/>
</dbReference>
<keyword evidence="6 10" id="KW-0067">ATP-binding</keyword>
<evidence type="ECO:0000259" key="9">
    <source>
        <dbReference type="PROSITE" id="PS50893"/>
    </source>
</evidence>
<dbReference type="OrthoDB" id="9802264at2"/>
<name>A0A0N7KXP1_9HYPH</name>
<dbReference type="GO" id="GO:0016887">
    <property type="term" value="F:ATP hydrolysis activity"/>
    <property type="evidence" value="ECO:0007669"/>
    <property type="project" value="InterPro"/>
</dbReference>
<dbReference type="InterPro" id="IPR030679">
    <property type="entry name" value="ABC_ATPase_HisP-typ"/>
</dbReference>
<sequence length="245" mass="26753">MHHLDITGLEARYGKLAVLSGIDLSVARGDVIGLIGPSGSGKSTILRVVMGLLAPSAGSVKLDGQTVNYGNAADLRRLRDRIAIVFQQYNLFQNMTVLQNVTVTPTKIRKRPKQEVEEEARTLLAKVGLADKLNAYPDQLSGGQQQRVAIARALALRPEILLLDEVTAALDPELVSEVLDSIRVLAQEGMTMMIVSHEMGFIREVSSRVVFMASGQVVEEGPARQIFDAPTQARTQDFVSKILRH</sequence>
<comment type="subcellular location">
    <subcellularLocation>
        <location evidence="1">Cell membrane</location>
        <topology evidence="1">Peripheral membrane protein</topology>
    </subcellularLocation>
</comment>
<keyword evidence="4" id="KW-1003">Cell membrane</keyword>
<evidence type="ECO:0000256" key="7">
    <source>
        <dbReference type="ARBA" id="ARBA00022970"/>
    </source>
</evidence>
<keyword evidence="3" id="KW-0813">Transport</keyword>
<evidence type="ECO:0000256" key="6">
    <source>
        <dbReference type="ARBA" id="ARBA00022840"/>
    </source>
</evidence>
<accession>A0A0N7KXP1</accession>
<dbReference type="InterPro" id="IPR027417">
    <property type="entry name" value="P-loop_NTPase"/>
</dbReference>
<dbReference type="GO" id="GO:0015424">
    <property type="term" value="F:ABC-type amino acid transporter activity"/>
    <property type="evidence" value="ECO:0007669"/>
    <property type="project" value="InterPro"/>
</dbReference>
<evidence type="ECO:0000256" key="4">
    <source>
        <dbReference type="ARBA" id="ARBA00022475"/>
    </source>
</evidence>
<evidence type="ECO:0000313" key="10">
    <source>
        <dbReference type="EMBL" id="BAT27465.1"/>
    </source>
</evidence>
<dbReference type="GO" id="GO:0005886">
    <property type="term" value="C:plasma membrane"/>
    <property type="evidence" value="ECO:0007669"/>
    <property type="project" value="UniProtKB-SubCell"/>
</dbReference>
<evidence type="ECO:0000256" key="1">
    <source>
        <dbReference type="ARBA" id="ARBA00004202"/>
    </source>
</evidence>
<dbReference type="Pfam" id="PF00005">
    <property type="entry name" value="ABC_tran"/>
    <property type="match status" value="1"/>
</dbReference>